<dbReference type="PANTHER" id="PTHR22933">
    <property type="entry name" value="FI18007P1-RELATED"/>
    <property type="match status" value="1"/>
</dbReference>
<sequence>GESNFILPPKSQLTKPLRPVQPLFTSQLPRSDFLEAPLAAPFGFLYDNFPEGYPFLTAVPRDTSFSCEGRFSGMYADVDYGCQVYHWCVNRRHFTFVCGIGTTFNEQDLVCDHYQHNTCQRSPQEYIDISNINVELEYGDY</sequence>
<dbReference type="Gene3D" id="2.170.140.10">
    <property type="entry name" value="Chitin binding domain"/>
    <property type="match status" value="1"/>
</dbReference>
<gene>
    <name evidence="2" type="ORF">MNOR_LOCUS32787</name>
</gene>
<dbReference type="GO" id="GO:0005576">
    <property type="term" value="C:extracellular region"/>
    <property type="evidence" value="ECO:0007669"/>
    <property type="project" value="InterPro"/>
</dbReference>
<dbReference type="GO" id="GO:0008061">
    <property type="term" value="F:chitin binding"/>
    <property type="evidence" value="ECO:0007669"/>
    <property type="project" value="InterPro"/>
</dbReference>
<dbReference type="PANTHER" id="PTHR22933:SF43">
    <property type="entry name" value="LP10131P"/>
    <property type="match status" value="1"/>
</dbReference>
<feature type="domain" description="Chitin-binding type-2" evidence="1">
    <location>
        <begin position="64"/>
        <end position="121"/>
    </location>
</feature>
<accession>A0AAV2S6B2</accession>
<dbReference type="Proteomes" id="UP001497623">
    <property type="component" value="Unassembled WGS sequence"/>
</dbReference>
<protein>
    <recommendedName>
        <fullName evidence="1">Chitin-binding type-2 domain-containing protein</fullName>
    </recommendedName>
</protein>
<evidence type="ECO:0000313" key="3">
    <source>
        <dbReference type="Proteomes" id="UP001497623"/>
    </source>
</evidence>
<dbReference type="InterPro" id="IPR002557">
    <property type="entry name" value="Chitin-bd_dom"/>
</dbReference>
<name>A0AAV2S6B2_MEGNR</name>
<dbReference type="EMBL" id="CAXKWB010045358">
    <property type="protein sequence ID" value="CAL4162072.1"/>
    <property type="molecule type" value="Genomic_DNA"/>
</dbReference>
<organism evidence="2 3">
    <name type="scientific">Meganyctiphanes norvegica</name>
    <name type="common">Northern krill</name>
    <name type="synonym">Thysanopoda norvegica</name>
    <dbReference type="NCBI Taxonomy" id="48144"/>
    <lineage>
        <taxon>Eukaryota</taxon>
        <taxon>Metazoa</taxon>
        <taxon>Ecdysozoa</taxon>
        <taxon>Arthropoda</taxon>
        <taxon>Crustacea</taxon>
        <taxon>Multicrustacea</taxon>
        <taxon>Malacostraca</taxon>
        <taxon>Eumalacostraca</taxon>
        <taxon>Eucarida</taxon>
        <taxon>Euphausiacea</taxon>
        <taxon>Euphausiidae</taxon>
        <taxon>Meganyctiphanes</taxon>
    </lineage>
</organism>
<feature type="non-terminal residue" evidence="2">
    <location>
        <position position="1"/>
    </location>
</feature>
<reference evidence="2 3" key="1">
    <citation type="submission" date="2024-05" db="EMBL/GenBank/DDBJ databases">
        <authorList>
            <person name="Wallberg A."/>
        </authorList>
    </citation>
    <scope>NUCLEOTIDE SEQUENCE [LARGE SCALE GENOMIC DNA]</scope>
</reference>
<proteinExistence type="predicted"/>
<dbReference type="AlphaFoldDB" id="A0AAV2S6B2"/>
<keyword evidence="3" id="KW-1185">Reference proteome</keyword>
<dbReference type="InterPro" id="IPR052976">
    <property type="entry name" value="Scoloptoxin-like"/>
</dbReference>
<dbReference type="PROSITE" id="PS50940">
    <property type="entry name" value="CHIT_BIND_II"/>
    <property type="match status" value="1"/>
</dbReference>
<evidence type="ECO:0000313" key="2">
    <source>
        <dbReference type="EMBL" id="CAL4162072.1"/>
    </source>
</evidence>
<comment type="caution">
    <text evidence="2">The sequence shown here is derived from an EMBL/GenBank/DDBJ whole genome shotgun (WGS) entry which is preliminary data.</text>
</comment>
<dbReference type="InterPro" id="IPR036508">
    <property type="entry name" value="Chitin-bd_dom_sf"/>
</dbReference>
<dbReference type="SUPFAM" id="SSF57625">
    <property type="entry name" value="Invertebrate chitin-binding proteins"/>
    <property type="match status" value="1"/>
</dbReference>
<evidence type="ECO:0000259" key="1">
    <source>
        <dbReference type="PROSITE" id="PS50940"/>
    </source>
</evidence>
<dbReference type="SMART" id="SM00494">
    <property type="entry name" value="ChtBD2"/>
    <property type="match status" value="1"/>
</dbReference>
<dbReference type="Pfam" id="PF01607">
    <property type="entry name" value="CBM_14"/>
    <property type="match status" value="1"/>
</dbReference>